<dbReference type="GO" id="GO:0046872">
    <property type="term" value="F:metal ion binding"/>
    <property type="evidence" value="ECO:0007669"/>
    <property type="project" value="UniProtKB-KW"/>
</dbReference>
<dbReference type="STRING" id="1849047.A0A3D8RA85"/>
<evidence type="ECO:0000256" key="2">
    <source>
        <dbReference type="ARBA" id="ARBA00022617"/>
    </source>
</evidence>
<evidence type="ECO:0000256" key="5">
    <source>
        <dbReference type="ARBA" id="ARBA00023239"/>
    </source>
</evidence>
<evidence type="ECO:0000313" key="7">
    <source>
        <dbReference type="Proteomes" id="UP000256645"/>
    </source>
</evidence>
<evidence type="ECO:0000313" key="6">
    <source>
        <dbReference type="EMBL" id="RDW70959.1"/>
    </source>
</evidence>
<reference evidence="6 7" key="1">
    <citation type="journal article" date="2018" name="IMA Fungus">
        <title>IMA Genome-F 9: Draft genome sequence of Annulohypoxylon stygium, Aspergillus mulundensis, Berkeleyomyces basicola (syn. Thielaviopsis basicola), Ceratocystis smalleyi, two Cercospora beticola strains, Coleophoma cylindrospora, Fusarium fracticaudum, Phialophora cf. hyalina, and Morchella septimelata.</title>
        <authorList>
            <person name="Wingfield B.D."/>
            <person name="Bills G.F."/>
            <person name="Dong Y."/>
            <person name="Huang W."/>
            <person name="Nel W.J."/>
            <person name="Swalarsk-Parry B.S."/>
            <person name="Vaghefi N."/>
            <person name="Wilken P.M."/>
            <person name="An Z."/>
            <person name="de Beer Z.W."/>
            <person name="De Vos L."/>
            <person name="Chen L."/>
            <person name="Duong T.A."/>
            <person name="Gao Y."/>
            <person name="Hammerbacher A."/>
            <person name="Kikkert J.R."/>
            <person name="Li Y."/>
            <person name="Li H."/>
            <person name="Li K."/>
            <person name="Li Q."/>
            <person name="Liu X."/>
            <person name="Ma X."/>
            <person name="Naidoo K."/>
            <person name="Pethybridge S.J."/>
            <person name="Sun J."/>
            <person name="Steenkamp E.T."/>
            <person name="van der Nest M.A."/>
            <person name="van Wyk S."/>
            <person name="Wingfield M.J."/>
            <person name="Xiong C."/>
            <person name="Yue Q."/>
            <person name="Zhang X."/>
        </authorList>
    </citation>
    <scope>NUCLEOTIDE SEQUENCE [LARGE SCALE GENOMIC DNA]</scope>
    <source>
        <strain evidence="6 7">BP6252</strain>
    </source>
</reference>
<dbReference type="AlphaFoldDB" id="A0A3D8RA85"/>
<keyword evidence="4" id="KW-0408">Iron</keyword>
<comment type="cofactor">
    <cofactor evidence="1">
        <name>heme b</name>
        <dbReference type="ChEBI" id="CHEBI:60344"/>
    </cofactor>
</comment>
<sequence length="385" mass="43381">MPWTKTSAELIVGSHSSSRCTVYISSPITMWGINLDPDVPMVYSIFGVQYLGEIPNTRQQILIDTFTKLIDSSAKHVDHVLQQDSLAQTRIWLAYWSSPASYKAWWLAAETVQFWDSLTPDAGMWREILTVPRRRTQFGTNKEENNGLAHVGTLTPNTTKSGYWGCYRDRIEAATSTDRLDTPLSRSPTPQLSSTTVRLGRVRVNKLPDNLCFVVEGQDHSGITATEKDHWFENFDEPVTKWITDIVAAGAEAGVLTSRLCFAPESGKFRDSDPTPLNYNRKIQLFYFLDFGHMERIGRHNKGHVGLRSSFMQSYCPLGPMGKLGQLLLWVETSILKSEEIECEYVGCLVGTGLMAYDHHPAFGSAKNKQNLLSISWLKSWFVSS</sequence>
<proteinExistence type="predicted"/>
<dbReference type="Proteomes" id="UP000256645">
    <property type="component" value="Unassembled WGS sequence"/>
</dbReference>
<gene>
    <name evidence="6" type="ORF">BP6252_07522</name>
</gene>
<evidence type="ECO:0000256" key="1">
    <source>
        <dbReference type="ARBA" id="ARBA00001970"/>
    </source>
</evidence>
<accession>A0A3D8RA85</accession>
<dbReference type="OrthoDB" id="3465714at2759"/>
<name>A0A3D8RA85_9HELO</name>
<protein>
    <recommendedName>
        <fullName evidence="8">Phenylacetaldoxime dehydratase</fullName>
    </recommendedName>
</protein>
<evidence type="ECO:0000256" key="3">
    <source>
        <dbReference type="ARBA" id="ARBA00022723"/>
    </source>
</evidence>
<evidence type="ECO:0000256" key="4">
    <source>
        <dbReference type="ARBA" id="ARBA00023004"/>
    </source>
</evidence>
<dbReference type="Pfam" id="PF13816">
    <property type="entry name" value="Dehydratase_hem"/>
    <property type="match status" value="1"/>
</dbReference>
<keyword evidence="3" id="KW-0479">Metal-binding</keyword>
<dbReference type="InterPro" id="IPR025702">
    <property type="entry name" value="OXD"/>
</dbReference>
<dbReference type="EMBL" id="PDLM01000008">
    <property type="protein sequence ID" value="RDW70959.1"/>
    <property type="molecule type" value="Genomic_DNA"/>
</dbReference>
<organism evidence="6 7">
    <name type="scientific">Coleophoma cylindrospora</name>
    <dbReference type="NCBI Taxonomy" id="1849047"/>
    <lineage>
        <taxon>Eukaryota</taxon>
        <taxon>Fungi</taxon>
        <taxon>Dikarya</taxon>
        <taxon>Ascomycota</taxon>
        <taxon>Pezizomycotina</taxon>
        <taxon>Leotiomycetes</taxon>
        <taxon>Helotiales</taxon>
        <taxon>Dermateaceae</taxon>
        <taxon>Coleophoma</taxon>
    </lineage>
</organism>
<dbReference type="GO" id="GO:0016829">
    <property type="term" value="F:lyase activity"/>
    <property type="evidence" value="ECO:0007669"/>
    <property type="project" value="UniProtKB-KW"/>
</dbReference>
<keyword evidence="7" id="KW-1185">Reference proteome</keyword>
<evidence type="ECO:0008006" key="8">
    <source>
        <dbReference type="Google" id="ProtNLM"/>
    </source>
</evidence>
<comment type="caution">
    <text evidence="6">The sequence shown here is derived from an EMBL/GenBank/DDBJ whole genome shotgun (WGS) entry which is preliminary data.</text>
</comment>
<keyword evidence="5" id="KW-0456">Lyase</keyword>
<keyword evidence="2" id="KW-0349">Heme</keyword>